<feature type="coiled-coil region" evidence="1">
    <location>
        <begin position="133"/>
        <end position="160"/>
    </location>
</feature>
<gene>
    <name evidence="3" type="ORF">SAMN04488092_102484</name>
</gene>
<reference evidence="3 4" key="1">
    <citation type="submission" date="2016-10" db="EMBL/GenBank/DDBJ databases">
        <authorList>
            <person name="de Groot N.N."/>
        </authorList>
    </citation>
    <scope>NUCLEOTIDE SEQUENCE [LARGE SCALE GENOMIC DNA]</scope>
    <source>
        <strain evidence="3 4">DSM 22007</strain>
    </source>
</reference>
<feature type="region of interest" description="Disordered" evidence="2">
    <location>
        <begin position="160"/>
        <end position="188"/>
    </location>
</feature>
<dbReference type="SUPFAM" id="SSF50118">
    <property type="entry name" value="Cell growth inhibitor/plasmid maintenance toxic component"/>
    <property type="match status" value="1"/>
</dbReference>
<evidence type="ECO:0000313" key="3">
    <source>
        <dbReference type="EMBL" id="SEP87429.1"/>
    </source>
</evidence>
<name>A0A1H9BEZ4_9RHOB</name>
<dbReference type="EMBL" id="FOEP01000002">
    <property type="protein sequence ID" value="SEP87429.1"/>
    <property type="molecule type" value="Genomic_DNA"/>
</dbReference>
<dbReference type="InterPro" id="IPR011067">
    <property type="entry name" value="Plasmid_toxin/cell-grow_inhib"/>
</dbReference>
<keyword evidence="4" id="KW-1185">Reference proteome</keyword>
<accession>A0A1H9BEZ4</accession>
<dbReference type="OrthoDB" id="8442627at2"/>
<feature type="compositionally biased region" description="Basic and acidic residues" evidence="2">
    <location>
        <begin position="160"/>
        <end position="173"/>
    </location>
</feature>
<dbReference type="Proteomes" id="UP000198634">
    <property type="component" value="Unassembled WGS sequence"/>
</dbReference>
<protein>
    <submittedName>
        <fullName evidence="3">PemK-like, MazF-like toxin of type II toxin-antitoxin system</fullName>
    </submittedName>
</protein>
<dbReference type="Pfam" id="PF02452">
    <property type="entry name" value="PemK_toxin"/>
    <property type="match status" value="1"/>
</dbReference>
<dbReference type="GO" id="GO:0003677">
    <property type="term" value="F:DNA binding"/>
    <property type="evidence" value="ECO:0007669"/>
    <property type="project" value="InterPro"/>
</dbReference>
<dbReference type="Gene3D" id="2.30.30.110">
    <property type="match status" value="1"/>
</dbReference>
<evidence type="ECO:0000256" key="2">
    <source>
        <dbReference type="SAM" id="MobiDB-lite"/>
    </source>
</evidence>
<dbReference type="STRING" id="657014.SAMN04488092_102484"/>
<dbReference type="RefSeq" id="WP_090268682.1">
    <property type="nucleotide sequence ID" value="NZ_FOEP01000002.1"/>
</dbReference>
<dbReference type="AlphaFoldDB" id="A0A1H9BEZ4"/>
<organism evidence="3 4">
    <name type="scientific">Thalassovita taeanensis</name>
    <dbReference type="NCBI Taxonomy" id="657014"/>
    <lineage>
        <taxon>Bacteria</taxon>
        <taxon>Pseudomonadati</taxon>
        <taxon>Pseudomonadota</taxon>
        <taxon>Alphaproteobacteria</taxon>
        <taxon>Rhodobacterales</taxon>
        <taxon>Roseobacteraceae</taxon>
        <taxon>Thalassovita</taxon>
    </lineage>
</organism>
<dbReference type="InterPro" id="IPR003477">
    <property type="entry name" value="PemK-like"/>
</dbReference>
<evidence type="ECO:0000256" key="1">
    <source>
        <dbReference type="SAM" id="Coils"/>
    </source>
</evidence>
<keyword evidence="1" id="KW-0175">Coiled coil</keyword>
<evidence type="ECO:0000313" key="4">
    <source>
        <dbReference type="Proteomes" id="UP000198634"/>
    </source>
</evidence>
<proteinExistence type="predicted"/>
<sequence>MYYSPQTFVPDFDWKDLVERGDVVLFAFPTNEDAEGPAEQPKRRPCLVLDVFELNGIKFVELAYGTSARTKANTGYEVRVGHTASCHAAGLDRPSRFVCSRRVIVSINHPGFEGGEERGTLIGRLDAPLVDRMNDVRARLQAEADIKAEARRERREEQARWQREERGFLERNRASRAANTPKRKGGLV</sequence>